<dbReference type="EMBL" id="JBCEZU010000067">
    <property type="protein sequence ID" value="KAK9533632.1"/>
    <property type="molecule type" value="Genomic_DNA"/>
</dbReference>
<organism evidence="1 2">
    <name type="scientific">Zoarces viviparus</name>
    <name type="common">Viviparous eelpout</name>
    <name type="synonym">Blennius viviparus</name>
    <dbReference type="NCBI Taxonomy" id="48416"/>
    <lineage>
        <taxon>Eukaryota</taxon>
        <taxon>Metazoa</taxon>
        <taxon>Chordata</taxon>
        <taxon>Craniata</taxon>
        <taxon>Vertebrata</taxon>
        <taxon>Euteleostomi</taxon>
        <taxon>Actinopterygii</taxon>
        <taxon>Neopterygii</taxon>
        <taxon>Teleostei</taxon>
        <taxon>Neoteleostei</taxon>
        <taxon>Acanthomorphata</taxon>
        <taxon>Eupercaria</taxon>
        <taxon>Perciformes</taxon>
        <taxon>Cottioidei</taxon>
        <taxon>Zoarcales</taxon>
        <taxon>Zoarcidae</taxon>
        <taxon>Zoarcinae</taxon>
        <taxon>Zoarces</taxon>
    </lineage>
</organism>
<gene>
    <name evidence="1" type="ORF">VZT92_008738</name>
</gene>
<dbReference type="AlphaFoldDB" id="A0AAW1FG74"/>
<dbReference type="Proteomes" id="UP001488805">
    <property type="component" value="Unassembled WGS sequence"/>
</dbReference>
<sequence length="105" mass="11334">MGQWLTQGDVECGDRCNLFSPPPPPPLFVHPPQPAFPPIHLFGSQTRGMCGCARATPAAWPLRCSPARDKRVFREAGCLPKGNTMPRGWQACGLGAVDHVPALCE</sequence>
<accession>A0AAW1FG74</accession>
<keyword evidence="2" id="KW-1185">Reference proteome</keyword>
<evidence type="ECO:0000313" key="2">
    <source>
        <dbReference type="Proteomes" id="UP001488805"/>
    </source>
</evidence>
<proteinExistence type="predicted"/>
<comment type="caution">
    <text evidence="1">The sequence shown here is derived from an EMBL/GenBank/DDBJ whole genome shotgun (WGS) entry which is preliminary data.</text>
</comment>
<reference evidence="1 2" key="1">
    <citation type="journal article" date="2024" name="Genome Biol. Evol.">
        <title>Chromosome-level genome assembly of the viviparous eelpout Zoarces viviparus.</title>
        <authorList>
            <person name="Fuhrmann N."/>
            <person name="Brasseur M.V."/>
            <person name="Bakowski C.E."/>
            <person name="Podsiadlowski L."/>
            <person name="Prost S."/>
            <person name="Krehenwinkel H."/>
            <person name="Mayer C."/>
        </authorList>
    </citation>
    <scope>NUCLEOTIDE SEQUENCE [LARGE SCALE GENOMIC DNA]</scope>
    <source>
        <strain evidence="1">NO-MEL_2022_Ind0_liver</strain>
    </source>
</reference>
<evidence type="ECO:0000313" key="1">
    <source>
        <dbReference type="EMBL" id="KAK9533632.1"/>
    </source>
</evidence>
<protein>
    <submittedName>
        <fullName evidence="1">Uncharacterized protein</fullName>
    </submittedName>
</protein>
<name>A0AAW1FG74_ZOAVI</name>